<evidence type="ECO:0000313" key="2">
    <source>
        <dbReference type="Ensembl" id="ENSTNIP00000000688.1"/>
    </source>
</evidence>
<dbReference type="AlphaFoldDB" id="H3BXH5"/>
<sequence length="246" mass="27194">MWRLGAVCVPQQAKRDSSPRPPRSPRINSDSRFGYVHTWSQTAQNGHPAHTVEQSRPQPWSNWQVAKVPSTRPSQKVAGSSSQASHQAEAPTRRQRPSSPLKTATLFIDGVYVQMQTSARGRGRKVMAGSSSMPARFTSPQGRWLQGRYRPVPEDSQPPPGHRSGKTKSRFFNNAALAPGTRGTGRHQNLPGKRPSGSPDVHYAPTQVHEIPEHLGGFAIRRLKPQRWRRKGRLPECTSALVQGAA</sequence>
<feature type="compositionally biased region" description="Polar residues" evidence="1">
    <location>
        <begin position="129"/>
        <end position="141"/>
    </location>
</feature>
<feature type="compositionally biased region" description="Polar residues" evidence="1">
    <location>
        <begin position="71"/>
        <end position="86"/>
    </location>
</feature>
<reference evidence="3" key="1">
    <citation type="journal article" date="2004" name="Nature">
        <title>Genome duplication in the teleost fish Tetraodon nigroviridis reveals the early vertebrate proto-karyotype.</title>
        <authorList>
            <person name="Jaillon O."/>
            <person name="Aury J.-M."/>
            <person name="Brunet F."/>
            <person name="Petit J.-L."/>
            <person name="Stange-Thomann N."/>
            <person name="Mauceli E."/>
            <person name="Bouneau L."/>
            <person name="Fischer C."/>
            <person name="Ozouf-Costaz C."/>
            <person name="Bernot A."/>
            <person name="Nicaud S."/>
            <person name="Jaffe D."/>
            <person name="Fisher S."/>
            <person name="Lutfalla G."/>
            <person name="Dossat C."/>
            <person name="Segurens B."/>
            <person name="Dasilva C."/>
            <person name="Salanoubat M."/>
            <person name="Levy M."/>
            <person name="Boudet N."/>
            <person name="Castellano S."/>
            <person name="Anthouard V."/>
            <person name="Jubin C."/>
            <person name="Castelli V."/>
            <person name="Katinka M."/>
            <person name="Vacherie B."/>
            <person name="Biemont C."/>
            <person name="Skalli Z."/>
            <person name="Cattolico L."/>
            <person name="Poulain J."/>
            <person name="De Berardinis V."/>
            <person name="Cruaud C."/>
            <person name="Duprat S."/>
            <person name="Brottier P."/>
            <person name="Coutanceau J.-P."/>
            <person name="Gouzy J."/>
            <person name="Parra G."/>
            <person name="Lardier G."/>
            <person name="Chapple C."/>
            <person name="McKernan K.J."/>
            <person name="McEwan P."/>
            <person name="Bosak S."/>
            <person name="Kellis M."/>
            <person name="Volff J.-N."/>
            <person name="Guigo R."/>
            <person name="Zody M.C."/>
            <person name="Mesirov J."/>
            <person name="Lindblad-Toh K."/>
            <person name="Birren B."/>
            <person name="Nusbaum C."/>
            <person name="Kahn D."/>
            <person name="Robinson-Rechavi M."/>
            <person name="Laudet V."/>
            <person name="Schachter V."/>
            <person name="Quetier F."/>
            <person name="Saurin W."/>
            <person name="Scarpelli C."/>
            <person name="Wincker P."/>
            <person name="Lander E.S."/>
            <person name="Weissenbach J."/>
            <person name="Roest Crollius H."/>
        </authorList>
    </citation>
    <scope>NUCLEOTIDE SEQUENCE [LARGE SCALE GENOMIC DNA]</scope>
</reference>
<accession>H3BXH5</accession>
<feature type="region of interest" description="Disordered" evidence="1">
    <location>
        <begin position="1"/>
        <end position="102"/>
    </location>
</feature>
<evidence type="ECO:0000313" key="3">
    <source>
        <dbReference type="Proteomes" id="UP000007303"/>
    </source>
</evidence>
<name>H3BXH5_TETNG</name>
<proteinExistence type="predicted"/>
<reference evidence="2" key="3">
    <citation type="submission" date="2025-09" db="UniProtKB">
        <authorList>
            <consortium name="Ensembl"/>
        </authorList>
    </citation>
    <scope>IDENTIFICATION</scope>
</reference>
<protein>
    <submittedName>
        <fullName evidence="2">Uncharacterized protein</fullName>
    </submittedName>
</protein>
<dbReference type="Proteomes" id="UP000007303">
    <property type="component" value="Unassembled WGS sequence"/>
</dbReference>
<feature type="compositionally biased region" description="Polar residues" evidence="1">
    <location>
        <begin position="52"/>
        <end position="64"/>
    </location>
</feature>
<reference evidence="2" key="2">
    <citation type="submission" date="2025-08" db="UniProtKB">
        <authorList>
            <consortium name="Ensembl"/>
        </authorList>
    </citation>
    <scope>IDENTIFICATION</scope>
</reference>
<dbReference type="Ensembl" id="ENSTNIT00000003890.1">
    <property type="protein sequence ID" value="ENSTNIP00000000688.1"/>
    <property type="gene ID" value="ENSTNIG00000000066.1"/>
</dbReference>
<dbReference type="InParanoid" id="H3BXH5"/>
<organism evidence="2 3">
    <name type="scientific">Tetraodon nigroviridis</name>
    <name type="common">Spotted green pufferfish</name>
    <name type="synonym">Chelonodon nigroviridis</name>
    <dbReference type="NCBI Taxonomy" id="99883"/>
    <lineage>
        <taxon>Eukaryota</taxon>
        <taxon>Metazoa</taxon>
        <taxon>Chordata</taxon>
        <taxon>Craniata</taxon>
        <taxon>Vertebrata</taxon>
        <taxon>Euteleostomi</taxon>
        <taxon>Actinopterygii</taxon>
        <taxon>Neopterygii</taxon>
        <taxon>Teleostei</taxon>
        <taxon>Neoteleostei</taxon>
        <taxon>Acanthomorphata</taxon>
        <taxon>Eupercaria</taxon>
        <taxon>Tetraodontiformes</taxon>
        <taxon>Tetradontoidea</taxon>
        <taxon>Tetraodontidae</taxon>
        <taxon>Tetraodon</taxon>
    </lineage>
</organism>
<keyword evidence="3" id="KW-1185">Reference proteome</keyword>
<feature type="region of interest" description="Disordered" evidence="1">
    <location>
        <begin position="119"/>
        <end position="203"/>
    </location>
</feature>
<dbReference type="HOGENOM" id="CLU_1128778_0_0_1"/>
<evidence type="ECO:0000256" key="1">
    <source>
        <dbReference type="SAM" id="MobiDB-lite"/>
    </source>
</evidence>